<sequence>MKIKELIHEIFDEYPTTVTLIPTGLTNNNYKVCLQDKTVVLRVPKPDNASLFDYAHEEKVLSLIQPLDLDTPLVYYNKQTGVKCSTYIPNAQTFRENFTKRATLLIKKLHSLNKQSGKTFQIRDMINLYKSQCTHPMYDLSMYDTYVDTLKQENLTLCHNDCVEGNFLFTDTKDYLIDFEYAMDNDPLFDIMSFITENDIQDPSLRNLIYETYFDEPISLELRHKLNHFEIVHHILWCTWAMMMCEKDDNDIFLTIRDLKYKRLLEAVERDRTL</sequence>
<dbReference type="Gene3D" id="3.30.200.20">
    <property type="entry name" value="Phosphorylase Kinase, domain 1"/>
    <property type="match status" value="1"/>
</dbReference>
<dbReference type="PANTHER" id="PTHR22603">
    <property type="entry name" value="CHOLINE/ETHANOALAMINE KINASE"/>
    <property type="match status" value="1"/>
</dbReference>
<dbReference type="AlphaFoldDB" id="A0A0X8GZW4"/>
<dbReference type="CDD" id="cd05151">
    <property type="entry name" value="ChoK-like"/>
    <property type="match status" value="1"/>
</dbReference>
<evidence type="ECO:0000313" key="2">
    <source>
        <dbReference type="EMBL" id="AMC93471.1"/>
    </source>
</evidence>
<evidence type="ECO:0000313" key="3">
    <source>
        <dbReference type="Proteomes" id="UP000063781"/>
    </source>
</evidence>
<dbReference type="EMBL" id="CP013213">
    <property type="protein sequence ID" value="AMC93471.1"/>
    <property type="molecule type" value="Genomic_DNA"/>
</dbReference>
<name>A0A0X8GZW4_9FIRM</name>
<dbReference type="SUPFAM" id="SSF56112">
    <property type="entry name" value="Protein kinase-like (PK-like)"/>
    <property type="match status" value="1"/>
</dbReference>
<dbReference type="Proteomes" id="UP000063781">
    <property type="component" value="Chromosome"/>
</dbReference>
<dbReference type="OrthoDB" id="9803871at2"/>
<dbReference type="GO" id="GO:0006646">
    <property type="term" value="P:phosphatidylethanolamine biosynthetic process"/>
    <property type="evidence" value="ECO:0007669"/>
    <property type="project" value="TreeGrafter"/>
</dbReference>
<dbReference type="InterPro" id="IPR002575">
    <property type="entry name" value="Aminoglycoside_PTrfase"/>
</dbReference>
<dbReference type="InterPro" id="IPR011009">
    <property type="entry name" value="Kinase-like_dom_sf"/>
</dbReference>
<dbReference type="STRING" id="1514105.AOC36_05600"/>
<dbReference type="KEGG" id="erl:AOC36_05600"/>
<feature type="domain" description="Aminoglycoside phosphotransferase" evidence="1">
    <location>
        <begin position="17"/>
        <end position="207"/>
    </location>
</feature>
<gene>
    <name evidence="2" type="ORF">AOC36_05600</name>
</gene>
<dbReference type="GO" id="GO:0005737">
    <property type="term" value="C:cytoplasm"/>
    <property type="evidence" value="ECO:0007669"/>
    <property type="project" value="TreeGrafter"/>
</dbReference>
<dbReference type="Gene3D" id="3.90.1200.10">
    <property type="match status" value="1"/>
</dbReference>
<dbReference type="PANTHER" id="PTHR22603:SF66">
    <property type="entry name" value="ETHANOLAMINE KINASE"/>
    <property type="match status" value="1"/>
</dbReference>
<dbReference type="Pfam" id="PF01636">
    <property type="entry name" value="APH"/>
    <property type="match status" value="1"/>
</dbReference>
<dbReference type="GO" id="GO:0004305">
    <property type="term" value="F:ethanolamine kinase activity"/>
    <property type="evidence" value="ECO:0007669"/>
    <property type="project" value="TreeGrafter"/>
</dbReference>
<keyword evidence="3" id="KW-1185">Reference proteome</keyword>
<reference evidence="2 3" key="1">
    <citation type="submission" date="2015-10" db="EMBL/GenBank/DDBJ databases">
        <title>Erysipelothrix larvae sp. LV19 isolated from the larval gut of the rhinoceros beetle, Trypoxylus dichotomus.</title>
        <authorList>
            <person name="Lim S."/>
            <person name="Kim B.-C."/>
        </authorList>
    </citation>
    <scope>NUCLEOTIDE SEQUENCE [LARGE SCALE GENOMIC DNA]</scope>
    <source>
        <strain evidence="2 3">LV19</strain>
    </source>
</reference>
<protein>
    <recommendedName>
        <fullName evidence="1">Aminoglycoside phosphotransferase domain-containing protein</fullName>
    </recommendedName>
</protein>
<organism evidence="2 3">
    <name type="scientific">Erysipelothrix larvae</name>
    <dbReference type="NCBI Taxonomy" id="1514105"/>
    <lineage>
        <taxon>Bacteria</taxon>
        <taxon>Bacillati</taxon>
        <taxon>Bacillota</taxon>
        <taxon>Erysipelotrichia</taxon>
        <taxon>Erysipelotrichales</taxon>
        <taxon>Erysipelotrichaceae</taxon>
        <taxon>Erysipelothrix</taxon>
    </lineage>
</organism>
<dbReference type="RefSeq" id="WP_067632292.1">
    <property type="nucleotide sequence ID" value="NZ_CP013213.1"/>
</dbReference>
<evidence type="ECO:0000259" key="1">
    <source>
        <dbReference type="Pfam" id="PF01636"/>
    </source>
</evidence>
<proteinExistence type="predicted"/>
<accession>A0A0X8GZW4</accession>